<dbReference type="eggNOG" id="COG4093">
    <property type="taxonomic scope" value="Bacteria"/>
</dbReference>
<dbReference type="AlphaFoldDB" id="A1B1W4"/>
<dbReference type="KEGG" id="pde:Pden_1407"/>
<dbReference type="STRING" id="318586.Pden_1407"/>
<proteinExistence type="predicted"/>
<keyword evidence="2" id="KW-1185">Reference proteome</keyword>
<dbReference type="EnsemblBacteria" id="ABL69508">
    <property type="protein sequence ID" value="ABL69508"/>
    <property type="gene ID" value="Pden_1407"/>
</dbReference>
<dbReference type="HOGENOM" id="CLU_794201_0_0_5"/>
<dbReference type="InterPro" id="IPR018666">
    <property type="entry name" value="DUF2125"/>
</dbReference>
<dbReference type="EMBL" id="CP000489">
    <property type="protein sequence ID" value="ABL69508.1"/>
    <property type="molecule type" value="Genomic_DNA"/>
</dbReference>
<gene>
    <name evidence="1" type="ordered locus">Pden_1407</name>
</gene>
<reference evidence="2" key="1">
    <citation type="submission" date="2006-12" db="EMBL/GenBank/DDBJ databases">
        <title>Complete sequence of chromosome 1 of Paracoccus denitrificans PD1222.</title>
        <authorList>
            <person name="Copeland A."/>
            <person name="Lucas S."/>
            <person name="Lapidus A."/>
            <person name="Barry K."/>
            <person name="Detter J.C."/>
            <person name="Glavina del Rio T."/>
            <person name="Hammon N."/>
            <person name="Israni S."/>
            <person name="Dalin E."/>
            <person name="Tice H."/>
            <person name="Pitluck S."/>
            <person name="Munk A.C."/>
            <person name="Brettin T."/>
            <person name="Bruce D."/>
            <person name="Han C."/>
            <person name="Tapia R."/>
            <person name="Gilna P."/>
            <person name="Schmutz J."/>
            <person name="Larimer F."/>
            <person name="Land M."/>
            <person name="Hauser L."/>
            <person name="Kyrpides N."/>
            <person name="Lykidis A."/>
            <person name="Spiro S."/>
            <person name="Richardson D.J."/>
            <person name="Moir J.W.B."/>
            <person name="Ferguson S.J."/>
            <person name="van Spanning R.J.M."/>
            <person name="Richardson P."/>
        </authorList>
    </citation>
    <scope>NUCLEOTIDE SEQUENCE [LARGE SCALE GENOMIC DNA]</scope>
    <source>
        <strain evidence="2">Pd 1222</strain>
    </source>
</reference>
<evidence type="ECO:0000313" key="2">
    <source>
        <dbReference type="Proteomes" id="UP000000361"/>
    </source>
</evidence>
<sequence length="349" mass="36660">MAGVPRRHENHEDRMRRLLAPLIVLALILGGLWLGGESLLAQQLRRIAAQEPMAALGAAQELRDPRRIGVRVSALELQTGAGRIELPQAELWLTPLRPTTLRLALPPRAVLDPGSGPLELGLADATARLRVQPLNGLGMASAGISAGVLTIEGTELAKGLQADAELAALDANAPPDAAAAYDLDLTLDDLEPGLFATLPLPGRLSMNATGRVWLDALPRPSTLTPDLAPLPVGLQLDDAELRLGAVQARILGRVEADTQGRAQGRVVLYTRDAKPLLQAAATAGLIPPKVVTLAGTMLKNISDLPLPENAGFSFPPPAEGELRLPLSFADGKTSLGPVVLGPAPAFPRR</sequence>
<dbReference type="Proteomes" id="UP000000361">
    <property type="component" value="Chromosome 1"/>
</dbReference>
<accession>A1B1W4</accession>
<organism evidence="1 2">
    <name type="scientific">Paracoccus denitrificans (strain Pd 1222)</name>
    <dbReference type="NCBI Taxonomy" id="318586"/>
    <lineage>
        <taxon>Bacteria</taxon>
        <taxon>Pseudomonadati</taxon>
        <taxon>Pseudomonadota</taxon>
        <taxon>Alphaproteobacteria</taxon>
        <taxon>Rhodobacterales</taxon>
        <taxon>Paracoccaceae</taxon>
        <taxon>Paracoccus</taxon>
    </lineage>
</organism>
<evidence type="ECO:0008006" key="3">
    <source>
        <dbReference type="Google" id="ProtNLM"/>
    </source>
</evidence>
<evidence type="ECO:0000313" key="1">
    <source>
        <dbReference type="EMBL" id="ABL69508.1"/>
    </source>
</evidence>
<protein>
    <recommendedName>
        <fullName evidence="3">DUF2125 domain-containing protein</fullName>
    </recommendedName>
</protein>
<name>A1B1W4_PARDP</name>
<dbReference type="Pfam" id="PF09898">
    <property type="entry name" value="DUF2125"/>
    <property type="match status" value="1"/>
</dbReference>